<accession>A0A7Z0L008</accession>
<dbReference type="InterPro" id="IPR039567">
    <property type="entry name" value="Gly-zipper"/>
</dbReference>
<evidence type="ECO:0000256" key="3">
    <source>
        <dbReference type="ARBA" id="ARBA00023237"/>
    </source>
</evidence>
<dbReference type="Gene3D" id="3.30.1330.60">
    <property type="entry name" value="OmpA-like domain"/>
    <property type="match status" value="1"/>
</dbReference>
<evidence type="ECO:0000313" key="7">
    <source>
        <dbReference type="EMBL" id="NYS24893.1"/>
    </source>
</evidence>
<proteinExistence type="predicted"/>
<dbReference type="CDD" id="cd07185">
    <property type="entry name" value="OmpA_C-like"/>
    <property type="match status" value="1"/>
</dbReference>
<keyword evidence="3" id="KW-0998">Cell outer membrane</keyword>
<gene>
    <name evidence="7" type="ORF">HUK65_07785</name>
</gene>
<dbReference type="AlphaFoldDB" id="A0A7Z0L008"/>
<dbReference type="InterPro" id="IPR050330">
    <property type="entry name" value="Bact_OuterMem_StrucFunc"/>
</dbReference>
<dbReference type="PROSITE" id="PS01068">
    <property type="entry name" value="OMPA_1"/>
    <property type="match status" value="1"/>
</dbReference>
<dbReference type="InterPro" id="IPR006690">
    <property type="entry name" value="OMPA-like_CS"/>
</dbReference>
<feature type="domain" description="OmpA-like" evidence="6">
    <location>
        <begin position="93"/>
        <end position="210"/>
    </location>
</feature>
<comment type="subcellular location">
    <subcellularLocation>
        <location evidence="1">Cell outer membrane</location>
    </subcellularLocation>
</comment>
<keyword evidence="2 4" id="KW-0472">Membrane</keyword>
<evidence type="ECO:0000256" key="4">
    <source>
        <dbReference type="PROSITE-ProRule" id="PRU00473"/>
    </source>
</evidence>
<comment type="caution">
    <text evidence="7">The sequence shown here is derived from an EMBL/GenBank/DDBJ whole genome shotgun (WGS) entry which is preliminary data.</text>
</comment>
<dbReference type="RefSeq" id="WP_179905595.1">
    <property type="nucleotide sequence ID" value="NZ_JACBXS010000012.1"/>
</dbReference>
<dbReference type="PROSITE" id="PS51257">
    <property type="entry name" value="PROKAR_LIPOPROTEIN"/>
    <property type="match status" value="1"/>
</dbReference>
<feature type="signal peptide" evidence="5">
    <location>
        <begin position="1"/>
        <end position="22"/>
    </location>
</feature>
<organism evidence="7 8">
    <name type="scientific">Rhabdonatronobacter sediminivivens</name>
    <dbReference type="NCBI Taxonomy" id="2743469"/>
    <lineage>
        <taxon>Bacteria</taxon>
        <taxon>Pseudomonadati</taxon>
        <taxon>Pseudomonadota</taxon>
        <taxon>Alphaproteobacteria</taxon>
        <taxon>Rhodobacterales</taxon>
        <taxon>Paracoccaceae</taxon>
        <taxon>Rhabdonatronobacter</taxon>
    </lineage>
</organism>
<dbReference type="InterPro" id="IPR006664">
    <property type="entry name" value="OMP_bac"/>
</dbReference>
<evidence type="ECO:0000256" key="2">
    <source>
        <dbReference type="ARBA" id="ARBA00023136"/>
    </source>
</evidence>
<dbReference type="PANTHER" id="PTHR30329">
    <property type="entry name" value="STATOR ELEMENT OF FLAGELLAR MOTOR COMPLEX"/>
    <property type="match status" value="1"/>
</dbReference>
<dbReference type="InterPro" id="IPR036737">
    <property type="entry name" value="OmpA-like_sf"/>
</dbReference>
<evidence type="ECO:0000313" key="8">
    <source>
        <dbReference type="Proteomes" id="UP000529417"/>
    </source>
</evidence>
<dbReference type="Pfam" id="PF13488">
    <property type="entry name" value="Gly-zipper_Omp"/>
    <property type="match status" value="1"/>
</dbReference>
<dbReference type="SUPFAM" id="SSF103088">
    <property type="entry name" value="OmpA-like"/>
    <property type="match status" value="1"/>
</dbReference>
<evidence type="ECO:0000256" key="5">
    <source>
        <dbReference type="SAM" id="SignalP"/>
    </source>
</evidence>
<feature type="chain" id="PRO_5031469938" evidence="5">
    <location>
        <begin position="23"/>
        <end position="211"/>
    </location>
</feature>
<dbReference type="EMBL" id="JACBXS010000012">
    <property type="protein sequence ID" value="NYS24893.1"/>
    <property type="molecule type" value="Genomic_DNA"/>
</dbReference>
<dbReference type="InterPro" id="IPR006665">
    <property type="entry name" value="OmpA-like"/>
</dbReference>
<dbReference type="PANTHER" id="PTHR30329:SF21">
    <property type="entry name" value="LIPOPROTEIN YIAD-RELATED"/>
    <property type="match status" value="1"/>
</dbReference>
<dbReference type="Pfam" id="PF00691">
    <property type="entry name" value="OmpA"/>
    <property type="match status" value="1"/>
</dbReference>
<dbReference type="GO" id="GO:0009279">
    <property type="term" value="C:cell outer membrane"/>
    <property type="evidence" value="ECO:0007669"/>
    <property type="project" value="UniProtKB-SubCell"/>
</dbReference>
<evidence type="ECO:0000256" key="1">
    <source>
        <dbReference type="ARBA" id="ARBA00004442"/>
    </source>
</evidence>
<dbReference type="PROSITE" id="PS51123">
    <property type="entry name" value="OMPA_2"/>
    <property type="match status" value="1"/>
</dbReference>
<dbReference type="PRINTS" id="PR01023">
    <property type="entry name" value="NAFLGMOTY"/>
</dbReference>
<dbReference type="Proteomes" id="UP000529417">
    <property type="component" value="Unassembled WGS sequence"/>
</dbReference>
<dbReference type="PRINTS" id="PR01021">
    <property type="entry name" value="OMPADOMAIN"/>
</dbReference>
<keyword evidence="8" id="KW-1185">Reference proteome</keyword>
<keyword evidence="5" id="KW-0732">Signal</keyword>
<sequence>MIVRTSLSLGAAALFLAGCVNPENTQSRVVPGALTGAAAGAALGAATGGHRDRVLVGATVGAIAGSVVGHSMDQQAAELRRQLGSDVNIRTTGEEIILTMPQDILFAVDSAVVRPDLQSDLRIIARNLIDNPDSQIFVVGHTDNTGSAEYNQGLSERRAGSVAAVLRNAGVPSHRVNAIGRGLTQPIADNSTAQGRAQNRRVEIIIRPTAA</sequence>
<name>A0A7Z0L008_9RHOB</name>
<protein>
    <submittedName>
        <fullName evidence="7">OmpA family protein</fullName>
    </submittedName>
</protein>
<evidence type="ECO:0000259" key="6">
    <source>
        <dbReference type="PROSITE" id="PS51123"/>
    </source>
</evidence>
<reference evidence="7 8" key="1">
    <citation type="journal article" date="2000" name="Arch. Microbiol.">
        <title>Rhodobaca bogoriensis gen. nov. and sp. nov., an alkaliphilic purple nonsulfur bacterium from African Rift Valley soda lakes.</title>
        <authorList>
            <person name="Milford A.D."/>
            <person name="Achenbach L.A."/>
            <person name="Jung D.O."/>
            <person name="Madigan M.T."/>
        </authorList>
    </citation>
    <scope>NUCLEOTIDE SEQUENCE [LARGE SCALE GENOMIC DNA]</scope>
    <source>
        <strain evidence="7 8">2376</strain>
    </source>
</reference>